<proteinExistence type="predicted"/>
<dbReference type="OrthoDB" id="6248491at2759"/>
<reference evidence="1 2" key="2">
    <citation type="submission" date="2018-11" db="EMBL/GenBank/DDBJ databases">
        <authorList>
            <consortium name="Pathogen Informatics"/>
        </authorList>
    </citation>
    <scope>NUCLEOTIDE SEQUENCE [LARGE SCALE GENOMIC DNA]</scope>
</reference>
<dbReference type="Proteomes" id="UP000282613">
    <property type="component" value="Unassembled WGS sequence"/>
</dbReference>
<organism evidence="3">
    <name type="scientific">Taenia asiatica</name>
    <name type="common">Asian tapeworm</name>
    <dbReference type="NCBI Taxonomy" id="60517"/>
    <lineage>
        <taxon>Eukaryota</taxon>
        <taxon>Metazoa</taxon>
        <taxon>Spiralia</taxon>
        <taxon>Lophotrochozoa</taxon>
        <taxon>Platyhelminthes</taxon>
        <taxon>Cestoda</taxon>
        <taxon>Eucestoda</taxon>
        <taxon>Cyclophyllidea</taxon>
        <taxon>Taeniidae</taxon>
        <taxon>Taenia</taxon>
    </lineage>
</organism>
<evidence type="ECO:0000313" key="3">
    <source>
        <dbReference type="WBParaSite" id="TASK_0000365601-mRNA-1"/>
    </source>
</evidence>
<evidence type="ECO:0000313" key="2">
    <source>
        <dbReference type="Proteomes" id="UP000282613"/>
    </source>
</evidence>
<evidence type="ECO:0000313" key="1">
    <source>
        <dbReference type="EMBL" id="VDK32152.1"/>
    </source>
</evidence>
<sequence length="75" mass="8740">MFSYFRPQMSGVITCAPWGLRDQEVGGRDDLDPLWLARLLERQEPYNTELAVPIEPTEFRGRLKRTYARPAIRMG</sequence>
<dbReference type="EMBL" id="UYRS01018307">
    <property type="protein sequence ID" value="VDK32152.1"/>
    <property type="molecule type" value="Genomic_DNA"/>
</dbReference>
<gene>
    <name evidence="1" type="ORF">TASK_LOCUS3657</name>
</gene>
<dbReference type="WBParaSite" id="TASK_0000365601-mRNA-1">
    <property type="protein sequence ID" value="TASK_0000365601-mRNA-1"/>
    <property type="gene ID" value="TASK_0000365601"/>
</dbReference>
<reference evidence="3" key="1">
    <citation type="submission" date="2017-02" db="UniProtKB">
        <authorList>
            <consortium name="WormBaseParasite"/>
        </authorList>
    </citation>
    <scope>IDENTIFICATION</scope>
</reference>
<dbReference type="AlphaFoldDB" id="A0A0R3W1N2"/>
<protein>
    <submittedName>
        <fullName evidence="3">MOSC domain-containing protein</fullName>
    </submittedName>
</protein>
<name>A0A0R3W1N2_TAEAS</name>
<keyword evidence="2" id="KW-1185">Reference proteome</keyword>
<accession>A0A0R3W1N2</accession>